<dbReference type="EMBL" id="JBHRSB010000012">
    <property type="protein sequence ID" value="MFC3003547.1"/>
    <property type="molecule type" value="Genomic_DNA"/>
</dbReference>
<evidence type="ECO:0000313" key="2">
    <source>
        <dbReference type="Proteomes" id="UP001595420"/>
    </source>
</evidence>
<dbReference type="RefSeq" id="WP_216840003.1">
    <property type="nucleotide sequence ID" value="NZ_JAFNJS010000012.1"/>
</dbReference>
<comment type="caution">
    <text evidence="1">The sequence shown here is derived from an EMBL/GenBank/DDBJ whole genome shotgun (WGS) entry which is preliminary data.</text>
</comment>
<gene>
    <name evidence="1" type="ORF">ACFOD3_26875</name>
</gene>
<proteinExistence type="predicted"/>
<keyword evidence="2" id="KW-1185">Reference proteome</keyword>
<name>A0ABV7C0P7_9PROT</name>
<evidence type="ECO:0000313" key="1">
    <source>
        <dbReference type="EMBL" id="MFC3003547.1"/>
    </source>
</evidence>
<dbReference type="Proteomes" id="UP001595420">
    <property type="component" value="Unassembled WGS sequence"/>
</dbReference>
<protein>
    <submittedName>
        <fullName evidence="1">Uncharacterized protein</fullName>
    </submittedName>
</protein>
<sequence>MHDFNQAATGVFEIWGAQLNAGPAAQDDLPTSGAPATITDPAPTELTIASTRTISIQGNSDSTLLDLAACASRRLAPARRSAMHDEG</sequence>
<organism evidence="1 2">
    <name type="scientific">Falsiroseomonas tokyonensis</name>
    <dbReference type="NCBI Taxonomy" id="430521"/>
    <lineage>
        <taxon>Bacteria</taxon>
        <taxon>Pseudomonadati</taxon>
        <taxon>Pseudomonadota</taxon>
        <taxon>Alphaproteobacteria</taxon>
        <taxon>Acetobacterales</taxon>
        <taxon>Roseomonadaceae</taxon>
        <taxon>Falsiroseomonas</taxon>
    </lineage>
</organism>
<reference evidence="2" key="1">
    <citation type="journal article" date="2019" name="Int. J. Syst. Evol. Microbiol.">
        <title>The Global Catalogue of Microorganisms (GCM) 10K type strain sequencing project: providing services to taxonomists for standard genome sequencing and annotation.</title>
        <authorList>
            <consortium name="The Broad Institute Genomics Platform"/>
            <consortium name="The Broad Institute Genome Sequencing Center for Infectious Disease"/>
            <person name="Wu L."/>
            <person name="Ma J."/>
        </authorList>
    </citation>
    <scope>NUCLEOTIDE SEQUENCE [LARGE SCALE GENOMIC DNA]</scope>
    <source>
        <strain evidence="2">CGMCC 1.16855</strain>
    </source>
</reference>
<accession>A0ABV7C0P7</accession>